<comment type="caution">
    <text evidence="3">The sequence shown here is derived from an EMBL/GenBank/DDBJ whole genome shotgun (WGS) entry which is preliminary data.</text>
</comment>
<keyword evidence="1" id="KW-0472">Membrane</keyword>
<evidence type="ECO:0000256" key="1">
    <source>
        <dbReference type="SAM" id="Phobius"/>
    </source>
</evidence>
<dbReference type="OrthoDB" id="1936130at2"/>
<keyword evidence="3" id="KW-0131">Cell cycle</keyword>
<dbReference type="Pfam" id="PF05036">
    <property type="entry name" value="SPOR"/>
    <property type="match status" value="1"/>
</dbReference>
<accession>R9BWF4</accession>
<dbReference type="InterPro" id="IPR036680">
    <property type="entry name" value="SPOR-like_sf"/>
</dbReference>
<evidence type="ECO:0000259" key="2">
    <source>
        <dbReference type="Pfam" id="PF05036"/>
    </source>
</evidence>
<reference evidence="3 4" key="1">
    <citation type="submission" date="2013-03" db="EMBL/GenBank/DDBJ databases">
        <title>Whole genome shotgun sequencing of Clostridium sartagoforme AAU1.</title>
        <authorList>
            <person name="Joshi C.G."/>
            <person name="Duggirala S.M."/>
            <person name="Nathani N.M."/>
            <person name="Bhatt V.D."/>
            <person name="Patel A.K."/>
            <person name="Pandya P.R."/>
            <person name="KaPatel J.A."/>
        </authorList>
    </citation>
    <scope>NUCLEOTIDE SEQUENCE [LARGE SCALE GENOMIC DNA]</scope>
    <source>
        <strain evidence="3 4">AAU1</strain>
    </source>
</reference>
<protein>
    <submittedName>
        <fullName evidence="3">Cell division protein</fullName>
    </submittedName>
</protein>
<sequence length="239" mass="26891">MKYTKYHYKKKNDGAKFITSLVMTTLAAIAIGLIGAWVVLKVMPIINSNGLQPVINTNNNTQNNNTQNNEQQFKEQKFSFIQCGYFSKEDNAKQVVAKIGNDFNPFIAKDETGKFRVLAGVTSEDKLAEVTEKLKSKGVENAKISMVLNQNDEVQGQIAAITEGYLQIINTANDEEVKEINTKDFKVWTKELKEVSDGKGVDILKEYKAHIEALPELITRENTVSEVEYIYSILSKVQE</sequence>
<gene>
    <name evidence="3" type="ORF">A500_13461</name>
</gene>
<dbReference type="GO" id="GO:0042834">
    <property type="term" value="F:peptidoglycan binding"/>
    <property type="evidence" value="ECO:0007669"/>
    <property type="project" value="InterPro"/>
</dbReference>
<dbReference type="EMBL" id="ASRV01000155">
    <property type="protein sequence ID" value="EOR21382.1"/>
    <property type="molecule type" value="Genomic_DNA"/>
</dbReference>
<dbReference type="InterPro" id="IPR007730">
    <property type="entry name" value="SPOR-like_dom"/>
</dbReference>
<dbReference type="Proteomes" id="UP000013988">
    <property type="component" value="Unassembled WGS sequence"/>
</dbReference>
<dbReference type="AlphaFoldDB" id="R9BWF4"/>
<dbReference type="SUPFAM" id="SSF110997">
    <property type="entry name" value="Sporulation related repeat"/>
    <property type="match status" value="1"/>
</dbReference>
<dbReference type="RefSeq" id="WP_016207996.1">
    <property type="nucleotide sequence ID" value="NZ_ASRV01000155.1"/>
</dbReference>
<evidence type="ECO:0000313" key="3">
    <source>
        <dbReference type="EMBL" id="EOR21382.1"/>
    </source>
</evidence>
<keyword evidence="3" id="KW-0132">Cell division</keyword>
<keyword evidence="1" id="KW-1133">Transmembrane helix</keyword>
<dbReference type="PATRIC" id="fig|1202534.3.peg.2666"/>
<organism evidence="3 4">
    <name type="scientific">Clostridium sartagoforme AAU1</name>
    <dbReference type="NCBI Taxonomy" id="1202534"/>
    <lineage>
        <taxon>Bacteria</taxon>
        <taxon>Bacillati</taxon>
        <taxon>Bacillota</taxon>
        <taxon>Clostridia</taxon>
        <taxon>Eubacteriales</taxon>
        <taxon>Clostridiaceae</taxon>
        <taxon>Clostridium</taxon>
    </lineage>
</organism>
<keyword evidence="4" id="KW-1185">Reference proteome</keyword>
<dbReference type="GO" id="GO:0051301">
    <property type="term" value="P:cell division"/>
    <property type="evidence" value="ECO:0007669"/>
    <property type="project" value="UniProtKB-KW"/>
</dbReference>
<name>R9BWF4_9CLOT</name>
<keyword evidence="1" id="KW-0812">Transmembrane</keyword>
<evidence type="ECO:0000313" key="4">
    <source>
        <dbReference type="Proteomes" id="UP000013988"/>
    </source>
</evidence>
<proteinExistence type="predicted"/>
<dbReference type="Gene3D" id="3.30.70.1070">
    <property type="entry name" value="Sporulation related repeat"/>
    <property type="match status" value="1"/>
</dbReference>
<feature type="domain" description="SPOR" evidence="2">
    <location>
        <begin position="79"/>
        <end position="138"/>
    </location>
</feature>
<feature type="transmembrane region" description="Helical" evidence="1">
    <location>
        <begin position="21"/>
        <end position="40"/>
    </location>
</feature>